<sequence length="325" mass="35599">MTQRKKPKDLSLKALELFQMVAARGSLQAVAQESGLTISTVSHHLRKIEDHLGVALFDHQRRPMVLTQKGQDFLHNIEGALLAIRSASAEASAGDIAQASRLRMGSIEDLDSDIMPELAVHLAQNMPRCDLEFHSGSSHDLCAQLRQRRLDLGVLALPSEGVGDLRLRPLLRDPFVVVVGASAGATLTQVIAGQPDLPFLRYSSNLVMARLIEAQLRRIGVSATRRFSCSNNQTLMAMVAANAGWTITTPLLFSRAKRFHPSITMHPFPGKSFARNLGLVSTADCSDAVVDLAETTLRRLIDQHAIGPLHNTQPWLQESFTLVPQ</sequence>
<organism evidence="6 7">
    <name type="scientific">Amylibacter marinus</name>
    <dbReference type="NCBI Taxonomy" id="1475483"/>
    <lineage>
        <taxon>Bacteria</taxon>
        <taxon>Pseudomonadati</taxon>
        <taxon>Pseudomonadota</taxon>
        <taxon>Alphaproteobacteria</taxon>
        <taxon>Rhodobacterales</taxon>
        <taxon>Paracoccaceae</taxon>
        <taxon>Amylibacter</taxon>
    </lineage>
</organism>
<dbReference type="SUPFAM" id="SSF46785">
    <property type="entry name" value="Winged helix' DNA-binding domain"/>
    <property type="match status" value="1"/>
</dbReference>
<keyword evidence="7" id="KW-1185">Reference proteome</keyword>
<evidence type="ECO:0000313" key="6">
    <source>
        <dbReference type="EMBL" id="GLQ35786.1"/>
    </source>
</evidence>
<dbReference type="Pfam" id="PF00126">
    <property type="entry name" value="HTH_1"/>
    <property type="match status" value="1"/>
</dbReference>
<dbReference type="Gene3D" id="1.10.10.10">
    <property type="entry name" value="Winged helix-like DNA-binding domain superfamily/Winged helix DNA-binding domain"/>
    <property type="match status" value="1"/>
</dbReference>
<keyword evidence="2" id="KW-0805">Transcription regulation</keyword>
<name>A0ABQ5VXJ3_9RHOB</name>
<evidence type="ECO:0000256" key="4">
    <source>
        <dbReference type="ARBA" id="ARBA00023163"/>
    </source>
</evidence>
<dbReference type="SUPFAM" id="SSF53850">
    <property type="entry name" value="Periplasmic binding protein-like II"/>
    <property type="match status" value="1"/>
</dbReference>
<evidence type="ECO:0000259" key="5">
    <source>
        <dbReference type="PROSITE" id="PS50931"/>
    </source>
</evidence>
<dbReference type="InterPro" id="IPR036388">
    <property type="entry name" value="WH-like_DNA-bd_sf"/>
</dbReference>
<keyword evidence="4" id="KW-0804">Transcription</keyword>
<keyword evidence="3" id="KW-0238">DNA-binding</keyword>
<dbReference type="InterPro" id="IPR000847">
    <property type="entry name" value="LysR_HTH_N"/>
</dbReference>
<reference evidence="7" key="1">
    <citation type="journal article" date="2019" name="Int. J. Syst. Evol. Microbiol.">
        <title>The Global Catalogue of Microorganisms (GCM) 10K type strain sequencing project: providing services to taxonomists for standard genome sequencing and annotation.</title>
        <authorList>
            <consortium name="The Broad Institute Genomics Platform"/>
            <consortium name="The Broad Institute Genome Sequencing Center for Infectious Disease"/>
            <person name="Wu L."/>
            <person name="Ma J."/>
        </authorList>
    </citation>
    <scope>NUCLEOTIDE SEQUENCE [LARGE SCALE GENOMIC DNA]</scope>
    <source>
        <strain evidence="7">NBRC 110140</strain>
    </source>
</reference>
<dbReference type="InterPro" id="IPR005119">
    <property type="entry name" value="LysR_subst-bd"/>
</dbReference>
<accession>A0ABQ5VXJ3</accession>
<evidence type="ECO:0000256" key="3">
    <source>
        <dbReference type="ARBA" id="ARBA00023125"/>
    </source>
</evidence>
<comment type="similarity">
    <text evidence="1">Belongs to the LysR transcriptional regulatory family.</text>
</comment>
<evidence type="ECO:0000256" key="1">
    <source>
        <dbReference type="ARBA" id="ARBA00009437"/>
    </source>
</evidence>
<dbReference type="Gene3D" id="3.40.190.10">
    <property type="entry name" value="Periplasmic binding protein-like II"/>
    <property type="match status" value="2"/>
</dbReference>
<dbReference type="EMBL" id="BSNN01000005">
    <property type="protein sequence ID" value="GLQ35786.1"/>
    <property type="molecule type" value="Genomic_DNA"/>
</dbReference>
<dbReference type="Proteomes" id="UP001156694">
    <property type="component" value="Unassembled WGS sequence"/>
</dbReference>
<dbReference type="RefSeq" id="WP_284378738.1">
    <property type="nucleotide sequence ID" value="NZ_BSNN01000005.1"/>
</dbReference>
<dbReference type="PROSITE" id="PS50931">
    <property type="entry name" value="HTH_LYSR"/>
    <property type="match status" value="1"/>
</dbReference>
<protein>
    <submittedName>
        <fullName evidence="6">LysR family transcriptional regulator</fullName>
    </submittedName>
</protein>
<comment type="caution">
    <text evidence="6">The sequence shown here is derived from an EMBL/GenBank/DDBJ whole genome shotgun (WGS) entry which is preliminary data.</text>
</comment>
<gene>
    <name evidence="6" type="ORF">GCM10007939_20690</name>
</gene>
<evidence type="ECO:0000313" key="7">
    <source>
        <dbReference type="Proteomes" id="UP001156694"/>
    </source>
</evidence>
<dbReference type="PANTHER" id="PTHR30346:SF28">
    <property type="entry name" value="HTH-TYPE TRANSCRIPTIONAL REGULATOR CYNR"/>
    <property type="match status" value="1"/>
</dbReference>
<dbReference type="InterPro" id="IPR036390">
    <property type="entry name" value="WH_DNA-bd_sf"/>
</dbReference>
<dbReference type="PANTHER" id="PTHR30346">
    <property type="entry name" value="TRANSCRIPTIONAL DUAL REGULATOR HCAR-RELATED"/>
    <property type="match status" value="1"/>
</dbReference>
<dbReference type="Pfam" id="PF03466">
    <property type="entry name" value="LysR_substrate"/>
    <property type="match status" value="1"/>
</dbReference>
<feature type="domain" description="HTH lysR-type" evidence="5">
    <location>
        <begin position="10"/>
        <end position="67"/>
    </location>
</feature>
<evidence type="ECO:0000256" key="2">
    <source>
        <dbReference type="ARBA" id="ARBA00023015"/>
    </source>
</evidence>
<proteinExistence type="inferred from homology"/>